<dbReference type="Pfam" id="PF07801">
    <property type="entry name" value="DUF1647"/>
    <property type="match status" value="1"/>
</dbReference>
<dbReference type="PANTHER" id="PTHR31389">
    <property type="entry name" value="LD39211P"/>
    <property type="match status" value="1"/>
</dbReference>
<evidence type="ECO:0000313" key="2">
    <source>
        <dbReference type="Proteomes" id="UP001374579"/>
    </source>
</evidence>
<evidence type="ECO:0000313" key="1">
    <source>
        <dbReference type="EMBL" id="KAK7103461.1"/>
    </source>
</evidence>
<proteinExistence type="predicted"/>
<dbReference type="Proteomes" id="UP001374579">
    <property type="component" value="Unassembled WGS sequence"/>
</dbReference>
<protein>
    <submittedName>
        <fullName evidence="1">Uncharacterized protein</fullName>
    </submittedName>
</protein>
<name>A0AAN9BE58_9CAEN</name>
<accession>A0AAN9BE58</accession>
<dbReference type="AlphaFoldDB" id="A0AAN9BE58"/>
<comment type="caution">
    <text evidence="1">The sequence shown here is derived from an EMBL/GenBank/DDBJ whole genome shotgun (WGS) entry which is preliminary data.</text>
</comment>
<sequence>MCSSLKQPVGRCLENTCPSNISARPEDRLTEILRTWNGSIGHYLAAVDRSVANVTDHKYIFATASSSHYNNKLRTLVANLKQRLFPWVDNFIFVVFDLGLTTDQRKEIQKTCGCQMIDFPFSALPSFVKELKCYAWKPLIVNALLAKSEFTVWMDTSVLWSADADVTSIFQRLKERGMLFARDGRGTIAQRTQESTFQHFGDRSCQYEPYDEVYATYGFFRNEPFVREAVVKPWVSCALKWTCMCIPDHLSKLPCGHKLPRARSACHRFDQSALGIIVSKLYQNKRGLVDFPGGISIKRG</sequence>
<dbReference type="PANTHER" id="PTHR31389:SF4">
    <property type="entry name" value="LD39211P"/>
    <property type="match status" value="1"/>
</dbReference>
<dbReference type="EMBL" id="JBAMIC010000008">
    <property type="protein sequence ID" value="KAK7103461.1"/>
    <property type="molecule type" value="Genomic_DNA"/>
</dbReference>
<organism evidence="1 2">
    <name type="scientific">Littorina saxatilis</name>
    <dbReference type="NCBI Taxonomy" id="31220"/>
    <lineage>
        <taxon>Eukaryota</taxon>
        <taxon>Metazoa</taxon>
        <taxon>Spiralia</taxon>
        <taxon>Lophotrochozoa</taxon>
        <taxon>Mollusca</taxon>
        <taxon>Gastropoda</taxon>
        <taxon>Caenogastropoda</taxon>
        <taxon>Littorinimorpha</taxon>
        <taxon>Littorinoidea</taxon>
        <taxon>Littorinidae</taxon>
        <taxon>Littorina</taxon>
    </lineage>
</organism>
<keyword evidence="2" id="KW-1185">Reference proteome</keyword>
<dbReference type="InterPro" id="IPR012444">
    <property type="entry name" value="DUF1647"/>
</dbReference>
<gene>
    <name evidence="1" type="ORF">V1264_018348</name>
</gene>
<reference evidence="1 2" key="1">
    <citation type="submission" date="2024-02" db="EMBL/GenBank/DDBJ databases">
        <title>Chromosome-scale genome assembly of the rough periwinkle Littorina saxatilis.</title>
        <authorList>
            <person name="De Jode A."/>
            <person name="Faria R."/>
            <person name="Formenti G."/>
            <person name="Sims Y."/>
            <person name="Smith T.P."/>
            <person name="Tracey A."/>
            <person name="Wood J.M.D."/>
            <person name="Zagrodzka Z.B."/>
            <person name="Johannesson K."/>
            <person name="Butlin R.K."/>
            <person name="Leder E.H."/>
        </authorList>
    </citation>
    <scope>NUCLEOTIDE SEQUENCE [LARGE SCALE GENOMIC DNA]</scope>
    <source>
        <strain evidence="1">Snail1</strain>
        <tissue evidence="1">Muscle</tissue>
    </source>
</reference>